<dbReference type="Proteomes" id="UP000499080">
    <property type="component" value="Unassembled WGS sequence"/>
</dbReference>
<evidence type="ECO:0000313" key="1">
    <source>
        <dbReference type="EMBL" id="GBN95020.1"/>
    </source>
</evidence>
<protein>
    <submittedName>
        <fullName evidence="1">Uncharacterized protein</fullName>
    </submittedName>
</protein>
<name>A0A4Y2T500_ARAVE</name>
<organism evidence="1 2">
    <name type="scientific">Araneus ventricosus</name>
    <name type="common">Orbweaver spider</name>
    <name type="synonym">Epeira ventricosa</name>
    <dbReference type="NCBI Taxonomy" id="182803"/>
    <lineage>
        <taxon>Eukaryota</taxon>
        <taxon>Metazoa</taxon>
        <taxon>Ecdysozoa</taxon>
        <taxon>Arthropoda</taxon>
        <taxon>Chelicerata</taxon>
        <taxon>Arachnida</taxon>
        <taxon>Araneae</taxon>
        <taxon>Araneomorphae</taxon>
        <taxon>Entelegynae</taxon>
        <taxon>Araneoidea</taxon>
        <taxon>Araneidae</taxon>
        <taxon>Araneus</taxon>
    </lineage>
</organism>
<comment type="caution">
    <text evidence="1">The sequence shown here is derived from an EMBL/GenBank/DDBJ whole genome shotgun (WGS) entry which is preliminary data.</text>
</comment>
<evidence type="ECO:0000313" key="2">
    <source>
        <dbReference type="Proteomes" id="UP000499080"/>
    </source>
</evidence>
<proteinExistence type="predicted"/>
<accession>A0A4Y2T500</accession>
<dbReference type="AlphaFoldDB" id="A0A4Y2T500"/>
<dbReference type="EMBL" id="BGPR01025812">
    <property type="protein sequence ID" value="GBN95020.1"/>
    <property type="molecule type" value="Genomic_DNA"/>
</dbReference>
<gene>
    <name evidence="1" type="ORF">AVEN_58155_1</name>
</gene>
<keyword evidence="2" id="KW-1185">Reference proteome</keyword>
<reference evidence="1 2" key="1">
    <citation type="journal article" date="2019" name="Sci. Rep.">
        <title>Orb-weaving spider Araneus ventricosus genome elucidates the spidroin gene catalogue.</title>
        <authorList>
            <person name="Kono N."/>
            <person name="Nakamura H."/>
            <person name="Ohtoshi R."/>
            <person name="Moran D.A.P."/>
            <person name="Shinohara A."/>
            <person name="Yoshida Y."/>
            <person name="Fujiwara M."/>
            <person name="Mori M."/>
            <person name="Tomita M."/>
            <person name="Arakawa K."/>
        </authorList>
    </citation>
    <scope>NUCLEOTIDE SEQUENCE [LARGE SCALE GENOMIC DNA]</scope>
</reference>
<sequence length="120" mass="13502">MGEGNVHLLSSLTSAGLGFKGTRFQITVGIRGLIKFESSTSTFLAPTGLPTLYTRFYPTFPYQFHMHDGPFVEACLEAATSKSRSRDSTTRPPRYIEMSLLMRSKFDKFEINYLEYLTAG</sequence>